<evidence type="ECO:0000256" key="1">
    <source>
        <dbReference type="SAM" id="MobiDB-lite"/>
    </source>
</evidence>
<evidence type="ECO:0000313" key="4">
    <source>
        <dbReference type="Proteomes" id="UP000199623"/>
    </source>
</evidence>
<feature type="transmembrane region" description="Helical" evidence="2">
    <location>
        <begin position="41"/>
        <end position="59"/>
    </location>
</feature>
<evidence type="ECO:0000256" key="2">
    <source>
        <dbReference type="SAM" id="Phobius"/>
    </source>
</evidence>
<evidence type="ECO:0000313" key="3">
    <source>
        <dbReference type="EMBL" id="SDH44693.1"/>
    </source>
</evidence>
<dbReference type="EMBL" id="FNCC01000022">
    <property type="protein sequence ID" value="SDH44693.1"/>
    <property type="molecule type" value="Genomic_DNA"/>
</dbReference>
<keyword evidence="2" id="KW-1133">Transmembrane helix</keyword>
<gene>
    <name evidence="3" type="ORF">SAMN05216553_12271</name>
</gene>
<feature type="compositionally biased region" description="Low complexity" evidence="1">
    <location>
        <begin position="121"/>
        <end position="133"/>
    </location>
</feature>
<organism evidence="3 4">
    <name type="scientific">Lentzea fradiae</name>
    <dbReference type="NCBI Taxonomy" id="200378"/>
    <lineage>
        <taxon>Bacteria</taxon>
        <taxon>Bacillati</taxon>
        <taxon>Actinomycetota</taxon>
        <taxon>Actinomycetes</taxon>
        <taxon>Pseudonocardiales</taxon>
        <taxon>Pseudonocardiaceae</taxon>
        <taxon>Lentzea</taxon>
    </lineage>
</organism>
<accession>A0A1G8CHI3</accession>
<dbReference type="STRING" id="200378.SAMN05216553_12271"/>
<keyword evidence="2" id="KW-0812">Transmembrane</keyword>
<dbReference type="Proteomes" id="UP000199623">
    <property type="component" value="Unassembled WGS sequence"/>
</dbReference>
<feature type="compositionally biased region" description="Low complexity" evidence="1">
    <location>
        <begin position="100"/>
        <end position="111"/>
    </location>
</feature>
<dbReference type="AlphaFoldDB" id="A0A1G8CHI3"/>
<proteinExistence type="predicted"/>
<reference evidence="4" key="1">
    <citation type="submission" date="2016-10" db="EMBL/GenBank/DDBJ databases">
        <authorList>
            <person name="Varghese N."/>
            <person name="Submissions S."/>
        </authorList>
    </citation>
    <scope>NUCLEOTIDE SEQUENCE [LARGE SCALE GENOMIC DNA]</scope>
    <source>
        <strain evidence="4">CGMCC 4.3506</strain>
    </source>
</reference>
<dbReference type="RefSeq" id="WP_090059537.1">
    <property type="nucleotide sequence ID" value="NZ_FNCC01000022.1"/>
</dbReference>
<dbReference type="OrthoDB" id="3698912at2"/>
<sequence length="263" mass="27112">MDDIDDELRKLFNDDRLDVHVTPDATSSVVRGAQRRRRRRAAATGTFAVVAVIGAGIGLTQLRPLALDSADDLLPTSSSTASTTPPPPSVSTYTQTVTVTVDPPVGGVPNTAQNGTTAPNTTKSSSTSTTKESAPGVFGRLALGMSEEDALKTGSLGTAGTPTEAGCKPYSSVSNADPSTVLISSAKGIVRIKLPDTARTSKNIGTGSKVTDLKNAYPSAAVNGSELVVQMTATPAWVYVFENDGTAVTSVRMRLADNDCPGA</sequence>
<protein>
    <submittedName>
        <fullName evidence="3">Uncharacterized protein</fullName>
    </submittedName>
</protein>
<feature type="region of interest" description="Disordered" evidence="1">
    <location>
        <begin position="100"/>
        <end position="135"/>
    </location>
</feature>
<keyword evidence="2" id="KW-0472">Membrane</keyword>
<keyword evidence="4" id="KW-1185">Reference proteome</keyword>
<name>A0A1G8CHI3_9PSEU</name>